<evidence type="ECO:0000313" key="2">
    <source>
        <dbReference type="Proteomes" id="UP000306319"/>
    </source>
</evidence>
<keyword evidence="2" id="KW-1185">Reference proteome</keyword>
<reference evidence="1" key="1">
    <citation type="submission" date="2019-04" db="EMBL/GenBank/DDBJ databases">
        <title>Microbes associate with the intestines of laboratory mice.</title>
        <authorList>
            <person name="Navarre W."/>
            <person name="Wong E."/>
            <person name="Huang K."/>
            <person name="Tropini C."/>
            <person name="Ng K."/>
            <person name="Yu B."/>
        </authorList>
    </citation>
    <scope>NUCLEOTIDE SEQUENCE</scope>
    <source>
        <strain evidence="1">NM04_E33</strain>
    </source>
</reference>
<comment type="caution">
    <text evidence="1">The sequence shown here is derived from an EMBL/GenBank/DDBJ whole genome shotgun (WGS) entry which is preliminary data.</text>
</comment>
<organism evidence="1 2">
    <name type="scientific">Lepagella muris</name>
    <dbReference type="NCBI Taxonomy" id="3032870"/>
    <lineage>
        <taxon>Bacteria</taxon>
        <taxon>Pseudomonadati</taxon>
        <taxon>Bacteroidota</taxon>
        <taxon>Bacteroidia</taxon>
        <taxon>Bacteroidales</taxon>
        <taxon>Muribaculaceae</taxon>
        <taxon>Lepagella</taxon>
    </lineage>
</organism>
<sequence>MTEISIKIPAPTKPSGKAAMVMLGTGFDEIEALAPVDVMRRAGMEVYTVSMTENRIVRGATGNLMVADTTISEITTEMVDWLIFPGADKSEDAVNLAEEVQTFVRGHWDKDGRIAAICAAPALVLGPIGIIDGIVATGYPFLKEEFEKHGGRYCSEDVVVSDRLITSQGPGTTIEFAMAIVRATKGEETERALREGMVIADTQN</sequence>
<proteinExistence type="predicted"/>
<dbReference type="EMBL" id="SRYB01000009">
    <property type="protein sequence ID" value="TGY78955.1"/>
    <property type="molecule type" value="Genomic_DNA"/>
</dbReference>
<evidence type="ECO:0000313" key="1">
    <source>
        <dbReference type="EMBL" id="TGY78955.1"/>
    </source>
</evidence>
<protein>
    <submittedName>
        <fullName evidence="1">DJ-1/PfpI family protein</fullName>
    </submittedName>
</protein>
<accession>A0AC61RH08</accession>
<name>A0AC61RH08_9BACT</name>
<dbReference type="Proteomes" id="UP000306319">
    <property type="component" value="Unassembled WGS sequence"/>
</dbReference>
<gene>
    <name evidence="1" type="ORF">E5331_07770</name>
</gene>